<evidence type="ECO:0000256" key="2">
    <source>
        <dbReference type="ARBA" id="ARBA00006065"/>
    </source>
</evidence>
<evidence type="ECO:0000256" key="3">
    <source>
        <dbReference type="ARBA" id="ARBA00022676"/>
    </source>
</evidence>
<keyword evidence="11" id="KW-0175">Coiled coil</keyword>
<comment type="similarity">
    <text evidence="2">Belongs to the glycosyltransferase 22 family. PIGB subfamily.</text>
</comment>
<dbReference type="Pfam" id="PF12927">
    <property type="entry name" value="DUF3835"/>
    <property type="match status" value="1"/>
</dbReference>
<feature type="region of interest" description="Disordered" evidence="12">
    <location>
        <begin position="462"/>
        <end position="533"/>
    </location>
</feature>
<evidence type="ECO:0000256" key="10">
    <source>
        <dbReference type="RuleBase" id="RU363075"/>
    </source>
</evidence>
<dbReference type="EMBL" id="KN824824">
    <property type="protein sequence ID" value="KIL00916.1"/>
    <property type="molecule type" value="Genomic_DNA"/>
</dbReference>
<dbReference type="HOGENOM" id="CLU_263750_0_0_1"/>
<feature type="compositionally biased region" description="Basic and acidic residues" evidence="12">
    <location>
        <begin position="257"/>
        <end position="272"/>
    </location>
</feature>
<dbReference type="InterPro" id="IPR024325">
    <property type="entry name" value="DUF3835"/>
</dbReference>
<dbReference type="GO" id="GO:0000026">
    <property type="term" value="F:alpha-1,2-mannosyltransferase activity"/>
    <property type="evidence" value="ECO:0007669"/>
    <property type="project" value="TreeGrafter"/>
</dbReference>
<keyword evidence="4 14" id="KW-0808">Transferase</keyword>
<comment type="caution">
    <text evidence="10">Lacks conserved residue(s) required for the propagation of feature annotation.</text>
</comment>
<evidence type="ECO:0000256" key="6">
    <source>
        <dbReference type="ARBA" id="ARBA00022824"/>
    </source>
</evidence>
<dbReference type="InterPro" id="IPR005599">
    <property type="entry name" value="GPI_mannosylTrfase"/>
</dbReference>
<reference evidence="14 15" key="1">
    <citation type="submission" date="2014-04" db="EMBL/GenBank/DDBJ databases">
        <authorList>
            <consortium name="DOE Joint Genome Institute"/>
            <person name="Kuo A."/>
            <person name="Kohler A."/>
            <person name="Jargeat P."/>
            <person name="Nagy L.G."/>
            <person name="Floudas D."/>
            <person name="Copeland A."/>
            <person name="Barry K.W."/>
            <person name="Cichocki N."/>
            <person name="Veneault-Fourrey C."/>
            <person name="LaButti K."/>
            <person name="Lindquist E.A."/>
            <person name="Lipzen A."/>
            <person name="Lundell T."/>
            <person name="Morin E."/>
            <person name="Murat C."/>
            <person name="Sun H."/>
            <person name="Tunlid A."/>
            <person name="Henrissat B."/>
            <person name="Grigoriev I.V."/>
            <person name="Hibbett D.S."/>
            <person name="Martin F."/>
            <person name="Nordberg H.P."/>
            <person name="Cantor M.N."/>
            <person name="Hua S.X."/>
        </authorList>
    </citation>
    <scope>NUCLEOTIDE SEQUENCE [LARGE SCALE GENOMIC DNA]</scope>
    <source>
        <strain evidence="14 15">Ve08.2h10</strain>
    </source>
</reference>
<evidence type="ECO:0000256" key="9">
    <source>
        <dbReference type="ARBA" id="ARBA00024708"/>
    </source>
</evidence>
<keyword evidence="15" id="KW-1185">Reference proteome</keyword>
<proteinExistence type="inferred from homology"/>
<comment type="function">
    <text evidence="9">Mannosyltransferase involved in glycosylphosphatidylinositol-anchor biosynthesis. Transfers the third mannose to Man2-GlcN-acyl-PI during GPI precursor assembly.</text>
</comment>
<evidence type="ECO:0000256" key="12">
    <source>
        <dbReference type="SAM" id="MobiDB-lite"/>
    </source>
</evidence>
<evidence type="ECO:0000256" key="1">
    <source>
        <dbReference type="ARBA" id="ARBA00004477"/>
    </source>
</evidence>
<keyword evidence="6 10" id="KW-0256">Endoplasmic reticulum</keyword>
<comment type="subcellular location">
    <subcellularLocation>
        <location evidence="1 10">Endoplasmic reticulum membrane</location>
        <topology evidence="1 10">Multi-pass membrane protein</topology>
    </subcellularLocation>
</comment>
<feature type="domain" description="DUF3835" evidence="13">
    <location>
        <begin position="325"/>
        <end position="396"/>
    </location>
</feature>
<evidence type="ECO:0000313" key="15">
    <source>
        <dbReference type="Proteomes" id="UP000054538"/>
    </source>
</evidence>
<sequence length="1274" mass="140979">MSNDVANTEDLSTSRALALQSLLSSLGRATGDSSLGTKLSPDQLQNLSNKFEEILGDGADQGQMQRISQGQLLNEEGLPVIDISEPILQDSETSITSTIAPEPDYIPMCILPLSERERRRRERDRILDLFEEEERLQQLQEEREAEEERQEAIQKRKASVKAELERLKATKELQKKMGKALVRSTTEAKEDEENVKKEEAASKPQPPSSTPKKSVAFADTPDDEREKKSSKHQIDWGDVSAGRLRSSNRTPISSAADAEKYPMKMHVVERRPTAAPFPPNLHGYADSDDESPAASEYSSPWTEKTAPDEETGSQQVSSSDEESSDEEPLEEEFDWDSAQHHREIALEYYRKRHAIGAETAKAMAAHDCDDNVHDELELVGQSNGRSPLSRFRADRMAGTYDKSHTPASTSIGPSVIPASRQKSLRNSIRVGKLENDLLVGGGSGESGSEDETVREMLRMLEDGSIQNVGPDLDPSSLTSSMRPQSVNAGDPPGKRSLLPASLHTTKPSRFKSAYAGRTPEISPTQGAPSAGISQLNPAVSGVVECKPPRSLPTQRFPLNKPTRPFATEIKPSGTPIAAPSTSNELLPFPMTSNVPGVVTSPSSLLPPMIIVSPSFPRAQPVTPEGDVHVLSRPQHPPVVMSSTVKESSGRSQSSDAPPQAAPAKYMSRFMAERQYIFFRVLVAIFTQSYFQPDEYFQALEPAHKYVFGYGHLTWEWINPEPLRSMLYPAVNIPMYWLLKVSGLEVYPSLVVAGPRAIHGLLAALTDVWVWKLSSIVLGSASGKGVAIHATVALSCFLSLTSFFHSLSLSRSLSNSLETSLTTVALCHFPWDVASALSSLLDLQKLRRCIVFAALTCAVRPTNAIIWVYMFALLFWRLRTNTKLLVRTLLDCAIIGFTAILGIFALDTWFYGRPTLTLLNFLRVNASPVSSFYGSSPWHYYLSQALPILCTTTLPFVLHGLWLAFREDEAKLRILAGCIGWTVFVYSLMGHKEWRFLHPLLPIMHIFATRSIVQLALRDVEVGHSKRASSNFTGQSLFRRRIVISAILSLSIPASVYVVFFHCTGQIKVMSFLRRAPVDNSTTIGFLMPCHSTPWQAYLHRPDLAEPGRMWALGCEPPLGYAEPPSSLTDSTEGDESSLGAHAKYKDQTDVFFESPISYIKNHFPARVDHTFPPSPYPSSVPNATFIQTIQTVKTQSGSWDLGWRHEWPRYIVCFGALLEEPGMRALFNGNGYLEVWKGGWDWEGEGKRRGGVRVWEYTGVAGGGRRSTTTTNSS</sequence>
<evidence type="ECO:0000256" key="8">
    <source>
        <dbReference type="ARBA" id="ARBA00023136"/>
    </source>
</evidence>
<accession>A0A0D0EDD2</accession>
<keyword evidence="3 10" id="KW-0328">Glycosyltransferase</keyword>
<dbReference type="EC" id="2.4.1.-" evidence="10"/>
<feature type="compositionally biased region" description="Basic and acidic residues" evidence="12">
    <location>
        <begin position="224"/>
        <end position="235"/>
    </location>
</feature>
<keyword evidence="5 10" id="KW-0812">Transmembrane</keyword>
<reference evidence="15" key="2">
    <citation type="submission" date="2015-01" db="EMBL/GenBank/DDBJ databases">
        <title>Evolutionary Origins and Diversification of the Mycorrhizal Mutualists.</title>
        <authorList>
            <consortium name="DOE Joint Genome Institute"/>
            <consortium name="Mycorrhizal Genomics Consortium"/>
            <person name="Kohler A."/>
            <person name="Kuo A."/>
            <person name="Nagy L.G."/>
            <person name="Floudas D."/>
            <person name="Copeland A."/>
            <person name="Barry K.W."/>
            <person name="Cichocki N."/>
            <person name="Veneault-Fourrey C."/>
            <person name="LaButti K."/>
            <person name="Lindquist E.A."/>
            <person name="Lipzen A."/>
            <person name="Lundell T."/>
            <person name="Morin E."/>
            <person name="Murat C."/>
            <person name="Riley R."/>
            <person name="Ohm R."/>
            <person name="Sun H."/>
            <person name="Tunlid A."/>
            <person name="Henrissat B."/>
            <person name="Grigoriev I.V."/>
            <person name="Hibbett D.S."/>
            <person name="Martin F."/>
        </authorList>
    </citation>
    <scope>NUCLEOTIDE SEQUENCE [LARGE SCALE GENOMIC DNA]</scope>
    <source>
        <strain evidence="15">Ve08.2h10</strain>
    </source>
</reference>
<feature type="region of interest" description="Disordered" evidence="12">
    <location>
        <begin position="178"/>
        <end position="338"/>
    </location>
</feature>
<dbReference type="GO" id="GO:0005789">
    <property type="term" value="C:endoplasmic reticulum membrane"/>
    <property type="evidence" value="ECO:0007669"/>
    <property type="project" value="UniProtKB-SubCell"/>
</dbReference>
<feature type="region of interest" description="Disordered" evidence="12">
    <location>
        <begin position="621"/>
        <end position="660"/>
    </location>
</feature>
<feature type="region of interest" description="Disordered" evidence="12">
    <location>
        <begin position="397"/>
        <end position="427"/>
    </location>
</feature>
<feature type="transmembrane region" description="Helical" evidence="10">
    <location>
        <begin position="849"/>
        <end position="875"/>
    </location>
</feature>
<feature type="compositionally biased region" description="Polar residues" evidence="12">
    <location>
        <begin position="475"/>
        <end position="487"/>
    </location>
</feature>
<feature type="compositionally biased region" description="Polar residues" evidence="12">
    <location>
        <begin position="521"/>
        <end position="533"/>
    </location>
</feature>
<dbReference type="OrthoDB" id="416834at2759"/>
<keyword evidence="7 10" id="KW-1133">Transmembrane helix</keyword>
<feature type="compositionally biased region" description="Polar residues" evidence="12">
    <location>
        <begin position="640"/>
        <end position="650"/>
    </location>
</feature>
<dbReference type="Proteomes" id="UP000054538">
    <property type="component" value="Unassembled WGS sequence"/>
</dbReference>
<gene>
    <name evidence="14" type="ORF">PAXRUDRAFT_7842</name>
</gene>
<dbReference type="STRING" id="930991.A0A0D0EDD2"/>
<dbReference type="AlphaFoldDB" id="A0A0D0EDD2"/>
<evidence type="ECO:0000256" key="5">
    <source>
        <dbReference type="ARBA" id="ARBA00022692"/>
    </source>
</evidence>
<organism evidence="14 15">
    <name type="scientific">Paxillus rubicundulus Ve08.2h10</name>
    <dbReference type="NCBI Taxonomy" id="930991"/>
    <lineage>
        <taxon>Eukaryota</taxon>
        <taxon>Fungi</taxon>
        <taxon>Dikarya</taxon>
        <taxon>Basidiomycota</taxon>
        <taxon>Agaricomycotina</taxon>
        <taxon>Agaricomycetes</taxon>
        <taxon>Agaricomycetidae</taxon>
        <taxon>Boletales</taxon>
        <taxon>Paxilineae</taxon>
        <taxon>Paxillaceae</taxon>
        <taxon>Paxillus</taxon>
    </lineage>
</organism>
<dbReference type="Pfam" id="PF03901">
    <property type="entry name" value="Glyco_transf_22"/>
    <property type="match status" value="1"/>
</dbReference>
<keyword evidence="8 10" id="KW-0472">Membrane</keyword>
<feature type="coiled-coil region" evidence="11">
    <location>
        <begin position="129"/>
        <end position="177"/>
    </location>
</feature>
<dbReference type="PANTHER" id="PTHR22760">
    <property type="entry name" value="GLYCOSYLTRANSFERASE"/>
    <property type="match status" value="1"/>
</dbReference>
<feature type="compositionally biased region" description="Acidic residues" evidence="12">
    <location>
        <begin position="319"/>
        <end position="335"/>
    </location>
</feature>
<name>A0A0D0EDD2_9AGAM</name>
<evidence type="ECO:0000313" key="14">
    <source>
        <dbReference type="EMBL" id="KIL00916.1"/>
    </source>
</evidence>
<feature type="transmembrane region" description="Helical" evidence="10">
    <location>
        <begin position="944"/>
        <end position="964"/>
    </location>
</feature>
<evidence type="ECO:0000259" key="13">
    <source>
        <dbReference type="Pfam" id="PF12927"/>
    </source>
</evidence>
<feature type="transmembrane region" description="Helical" evidence="10">
    <location>
        <begin position="1041"/>
        <end position="1060"/>
    </location>
</feature>
<dbReference type="PANTHER" id="PTHR22760:SF4">
    <property type="entry name" value="GPI MANNOSYLTRANSFERASE 3"/>
    <property type="match status" value="1"/>
</dbReference>
<evidence type="ECO:0000256" key="7">
    <source>
        <dbReference type="ARBA" id="ARBA00022989"/>
    </source>
</evidence>
<feature type="transmembrane region" description="Helical" evidence="10">
    <location>
        <begin position="887"/>
        <end position="910"/>
    </location>
</feature>
<evidence type="ECO:0000256" key="4">
    <source>
        <dbReference type="ARBA" id="ARBA00022679"/>
    </source>
</evidence>
<evidence type="ECO:0000256" key="11">
    <source>
        <dbReference type="SAM" id="Coils"/>
    </source>
</evidence>
<dbReference type="InParanoid" id="A0A0D0EDD2"/>
<feature type="compositionally biased region" description="Low complexity" evidence="12">
    <location>
        <begin position="651"/>
        <end position="660"/>
    </location>
</feature>
<protein>
    <recommendedName>
        <fullName evidence="10">Mannosyltransferase</fullName>
        <ecNumber evidence="10">2.4.1.-</ecNumber>
    </recommendedName>
</protein>
<dbReference type="GO" id="GO:0006506">
    <property type="term" value="P:GPI anchor biosynthetic process"/>
    <property type="evidence" value="ECO:0007669"/>
    <property type="project" value="TreeGrafter"/>
</dbReference>